<comment type="caution">
    <text evidence="2">The sequence shown here is derived from an EMBL/GenBank/DDBJ whole genome shotgun (WGS) entry which is preliminary data.</text>
</comment>
<feature type="transmembrane region" description="Helical" evidence="1">
    <location>
        <begin position="41"/>
        <end position="61"/>
    </location>
</feature>
<dbReference type="AlphaFoldDB" id="A0A0F9TVS4"/>
<keyword evidence="1" id="KW-0812">Transmembrane</keyword>
<proteinExistence type="predicted"/>
<gene>
    <name evidence="2" type="ORF">LCGC14_0282990</name>
</gene>
<organism evidence="2">
    <name type="scientific">marine sediment metagenome</name>
    <dbReference type="NCBI Taxonomy" id="412755"/>
    <lineage>
        <taxon>unclassified sequences</taxon>
        <taxon>metagenomes</taxon>
        <taxon>ecological metagenomes</taxon>
    </lineage>
</organism>
<keyword evidence="1" id="KW-0472">Membrane</keyword>
<evidence type="ECO:0000313" key="2">
    <source>
        <dbReference type="EMBL" id="KKN85130.1"/>
    </source>
</evidence>
<accession>A0A0F9TVS4</accession>
<evidence type="ECO:0000256" key="1">
    <source>
        <dbReference type="SAM" id="Phobius"/>
    </source>
</evidence>
<name>A0A0F9TVS4_9ZZZZ</name>
<sequence length="99" mass="11408">MPLKIDNETVFTSHASKTSKVSLKIIEAHTSVLVPLLVLPLSPTLFTLKIVAVLILILVLLERKGWTMKIAIKRFRSKLAGRYRSRKTRSQLIRRMNRR</sequence>
<protein>
    <submittedName>
        <fullName evidence="2">Uncharacterized protein</fullName>
    </submittedName>
</protein>
<keyword evidence="1" id="KW-1133">Transmembrane helix</keyword>
<dbReference type="EMBL" id="LAZR01000163">
    <property type="protein sequence ID" value="KKN85130.1"/>
    <property type="molecule type" value="Genomic_DNA"/>
</dbReference>
<reference evidence="2" key="1">
    <citation type="journal article" date="2015" name="Nature">
        <title>Complex archaea that bridge the gap between prokaryotes and eukaryotes.</title>
        <authorList>
            <person name="Spang A."/>
            <person name="Saw J.H."/>
            <person name="Jorgensen S.L."/>
            <person name="Zaremba-Niedzwiedzka K."/>
            <person name="Martijn J."/>
            <person name="Lind A.E."/>
            <person name="van Eijk R."/>
            <person name="Schleper C."/>
            <person name="Guy L."/>
            <person name="Ettema T.J."/>
        </authorList>
    </citation>
    <scope>NUCLEOTIDE SEQUENCE</scope>
</reference>